<gene>
    <name evidence="1" type="ORF">KB213_08355</name>
</gene>
<name>A0ABS5E970_9PROT</name>
<dbReference type="EMBL" id="JAGRQH010000005">
    <property type="protein sequence ID" value="MBR0560063.1"/>
    <property type="molecule type" value="Genomic_DNA"/>
</dbReference>
<sequence>MLAEYAEMLLRREVPASAYCLDALSVVTEQSDWWPPVGSLARMLEEFALVQRVRRSNANQPLQISGSTTQARKLSETDKNWLRSWHQNEQLNWNLPDENGATDEQRSERRKIWTSMLRRYSPTVHEMVTGVDPGSRDPRDWQDADRLRHTLRRISEGPFQPSFFRCVQAAVGKHAPDNMGLVIEAMQAANVPLSEQRSQ</sequence>
<evidence type="ECO:0000313" key="2">
    <source>
        <dbReference type="Proteomes" id="UP000677812"/>
    </source>
</evidence>
<accession>A0ABS5E970</accession>
<reference evidence="1 2" key="1">
    <citation type="submission" date="2021-04" db="EMBL/GenBank/DDBJ databases">
        <title>The complete genome sequence of Neokomagataea sp. TBRC 2177.</title>
        <authorList>
            <person name="Charoenyingcharoen P."/>
            <person name="Yukphan P."/>
        </authorList>
    </citation>
    <scope>NUCLEOTIDE SEQUENCE [LARGE SCALE GENOMIC DNA]</scope>
    <source>
        <strain evidence="1 2">TBRC 2177</strain>
    </source>
</reference>
<evidence type="ECO:0000313" key="1">
    <source>
        <dbReference type="EMBL" id="MBR0560063.1"/>
    </source>
</evidence>
<dbReference type="RefSeq" id="WP_211682136.1">
    <property type="nucleotide sequence ID" value="NZ_JAGRQH010000005.1"/>
</dbReference>
<organism evidence="1 2">
    <name type="scientific">Neokomagataea anthophila</name>
    <dbReference type="NCBI Taxonomy" id="2826925"/>
    <lineage>
        <taxon>Bacteria</taxon>
        <taxon>Pseudomonadati</taxon>
        <taxon>Pseudomonadota</taxon>
        <taxon>Alphaproteobacteria</taxon>
        <taxon>Acetobacterales</taxon>
        <taxon>Acetobacteraceae</taxon>
        <taxon>Neokomagataea</taxon>
    </lineage>
</organism>
<protein>
    <recommendedName>
        <fullName evidence="3">DUF1376 domain-containing protein</fullName>
    </recommendedName>
</protein>
<dbReference type="Proteomes" id="UP000677812">
    <property type="component" value="Unassembled WGS sequence"/>
</dbReference>
<evidence type="ECO:0008006" key="3">
    <source>
        <dbReference type="Google" id="ProtNLM"/>
    </source>
</evidence>
<keyword evidence="2" id="KW-1185">Reference proteome</keyword>
<comment type="caution">
    <text evidence="1">The sequence shown here is derived from an EMBL/GenBank/DDBJ whole genome shotgun (WGS) entry which is preliminary data.</text>
</comment>
<proteinExistence type="predicted"/>